<organism evidence="3 4">
    <name type="scientific">Danionella cerebrum</name>
    <dbReference type="NCBI Taxonomy" id="2873325"/>
    <lineage>
        <taxon>Eukaryota</taxon>
        <taxon>Metazoa</taxon>
        <taxon>Chordata</taxon>
        <taxon>Craniata</taxon>
        <taxon>Vertebrata</taxon>
        <taxon>Euteleostomi</taxon>
        <taxon>Actinopterygii</taxon>
        <taxon>Neopterygii</taxon>
        <taxon>Teleostei</taxon>
        <taxon>Ostariophysi</taxon>
        <taxon>Cypriniformes</taxon>
        <taxon>Danionidae</taxon>
        <taxon>Danioninae</taxon>
        <taxon>Danionella</taxon>
    </lineage>
</organism>
<name>A0A553QR14_9TELE</name>
<dbReference type="Gene3D" id="2.60.40.10">
    <property type="entry name" value="Immunoglobulins"/>
    <property type="match status" value="1"/>
</dbReference>
<sequence length="350" mass="39494">MPFIYNICLFSFMKSIVNGRQNMLLILALLFQSGFQDTGCTRSTGILSEVKKVRLHEALTLNCIYNCSSGFSRGSWRWEDTPECSQCHWKSSRNKSGEMCIVSISTPRVMMEQTQYNYTCVSEKTDHPSLLPKTERLVTLQVHDESEEQATHPEGPADRSLRVIYRIQKEPEEVCTSVSIIEVKAETSLSLHCGASTNTTCALQWVRENSSLPFMESNIEWDKIKADDSGRYTCQAKGNCTEHHITVEVKVIPGDELTWVKVFAGFALSAMVVLVANLVYLCRRRGCERMDSTEPVRERISSRSGVVLTPIPQDSQSDHEVSYADIVISVRRASNPDLSDTFNQTSKNLR</sequence>
<evidence type="ECO:0000313" key="4">
    <source>
        <dbReference type="Proteomes" id="UP000316079"/>
    </source>
</evidence>
<accession>A0A553QR14</accession>
<dbReference type="PROSITE" id="PS50835">
    <property type="entry name" value="IG_LIKE"/>
    <property type="match status" value="1"/>
</dbReference>
<dbReference type="InterPro" id="IPR007110">
    <property type="entry name" value="Ig-like_dom"/>
</dbReference>
<dbReference type="InterPro" id="IPR036179">
    <property type="entry name" value="Ig-like_dom_sf"/>
</dbReference>
<proteinExistence type="predicted"/>
<dbReference type="Pfam" id="PF07679">
    <property type="entry name" value="I-set"/>
    <property type="match status" value="1"/>
</dbReference>
<dbReference type="EMBL" id="SRMA01025618">
    <property type="protein sequence ID" value="TRY92395.1"/>
    <property type="molecule type" value="Genomic_DNA"/>
</dbReference>
<gene>
    <name evidence="3" type="ORF">DNTS_015093</name>
</gene>
<feature type="transmembrane region" description="Helical" evidence="1">
    <location>
        <begin position="259"/>
        <end position="282"/>
    </location>
</feature>
<feature type="non-terminal residue" evidence="3">
    <location>
        <position position="350"/>
    </location>
</feature>
<feature type="domain" description="Ig-like" evidence="2">
    <location>
        <begin position="171"/>
        <end position="246"/>
    </location>
</feature>
<dbReference type="Proteomes" id="UP000316079">
    <property type="component" value="Unassembled WGS sequence"/>
</dbReference>
<evidence type="ECO:0000313" key="3">
    <source>
        <dbReference type="EMBL" id="TRY92395.1"/>
    </source>
</evidence>
<protein>
    <recommendedName>
        <fullName evidence="2">Ig-like domain-containing protein</fullName>
    </recommendedName>
</protein>
<dbReference type="SUPFAM" id="SSF48726">
    <property type="entry name" value="Immunoglobulin"/>
    <property type="match status" value="1"/>
</dbReference>
<dbReference type="SMART" id="SM00409">
    <property type="entry name" value="IG"/>
    <property type="match status" value="2"/>
</dbReference>
<keyword evidence="1" id="KW-0812">Transmembrane</keyword>
<dbReference type="InterPro" id="IPR013783">
    <property type="entry name" value="Ig-like_fold"/>
</dbReference>
<reference evidence="3 4" key="1">
    <citation type="journal article" date="2019" name="Sci. Data">
        <title>Hybrid genome assembly and annotation of Danionella translucida.</title>
        <authorList>
            <person name="Kadobianskyi M."/>
            <person name="Schulze L."/>
            <person name="Schuelke M."/>
            <person name="Judkewitz B."/>
        </authorList>
    </citation>
    <scope>NUCLEOTIDE SEQUENCE [LARGE SCALE GENOMIC DNA]</scope>
    <source>
        <strain evidence="3 4">Bolton</strain>
    </source>
</reference>
<evidence type="ECO:0000256" key="1">
    <source>
        <dbReference type="SAM" id="Phobius"/>
    </source>
</evidence>
<comment type="caution">
    <text evidence="3">The sequence shown here is derived from an EMBL/GenBank/DDBJ whole genome shotgun (WGS) entry which is preliminary data.</text>
</comment>
<evidence type="ECO:0000259" key="2">
    <source>
        <dbReference type="PROSITE" id="PS50835"/>
    </source>
</evidence>
<keyword evidence="4" id="KW-1185">Reference proteome</keyword>
<dbReference type="AlphaFoldDB" id="A0A553QR14"/>
<keyword evidence="1" id="KW-0472">Membrane</keyword>
<dbReference type="OrthoDB" id="6370831at2759"/>
<dbReference type="InterPro" id="IPR013098">
    <property type="entry name" value="Ig_I-set"/>
</dbReference>
<keyword evidence="1" id="KW-1133">Transmembrane helix</keyword>
<dbReference type="InterPro" id="IPR003599">
    <property type="entry name" value="Ig_sub"/>
</dbReference>